<reference evidence="2 4" key="1">
    <citation type="submission" date="2019-04" db="EMBL/GenBank/DDBJ databases">
        <title>Complete genome sequence of Agrobacterium larrymoorei CFBP5473.</title>
        <authorList>
            <person name="Haryono M."/>
            <person name="Chou L."/>
            <person name="Lin Y.-C."/>
            <person name="Lai E.-M."/>
            <person name="Kuo C.-H."/>
        </authorList>
    </citation>
    <scope>NUCLEOTIDE SEQUENCE [LARGE SCALE GENOMIC DNA]</scope>
    <source>
        <strain evidence="2 4">CFBP5473</strain>
    </source>
</reference>
<gene>
    <name evidence="2" type="ORF">CFBP5473_13925</name>
    <name evidence="3" type="ORF">J5285_05810</name>
</gene>
<name>A0A4D7DP68_9HYPH</name>
<dbReference type="Pfam" id="PF20613">
    <property type="entry name" value="HipA_2"/>
    <property type="match status" value="1"/>
</dbReference>
<evidence type="ECO:0000313" key="3">
    <source>
        <dbReference type="EMBL" id="QYA08216.1"/>
    </source>
</evidence>
<evidence type="ECO:0000259" key="1">
    <source>
        <dbReference type="Pfam" id="PF20613"/>
    </source>
</evidence>
<accession>A0A4D7DP68</accession>
<dbReference type="Proteomes" id="UP000826513">
    <property type="component" value="Chromosome 1"/>
</dbReference>
<dbReference type="KEGG" id="alf:CFBP5473_13925"/>
<dbReference type="EMBL" id="CP039691">
    <property type="protein sequence ID" value="QCI98895.1"/>
    <property type="molecule type" value="Genomic_DNA"/>
</dbReference>
<feature type="domain" description="HipA-like kinase" evidence="1">
    <location>
        <begin position="43"/>
        <end position="244"/>
    </location>
</feature>
<protein>
    <recommendedName>
        <fullName evidence="1">HipA-like kinase domain-containing protein</fullName>
    </recommendedName>
</protein>
<dbReference type="RefSeq" id="WP_027675977.1">
    <property type="nucleotide sequence ID" value="NZ_CP039691.1"/>
</dbReference>
<dbReference type="EMBL" id="CP072167">
    <property type="protein sequence ID" value="QYA08216.1"/>
    <property type="molecule type" value="Genomic_DNA"/>
</dbReference>
<evidence type="ECO:0000313" key="4">
    <source>
        <dbReference type="Proteomes" id="UP000298545"/>
    </source>
</evidence>
<dbReference type="AlphaFoldDB" id="A0A4D7DP68"/>
<proteinExistence type="predicted"/>
<dbReference type="InterPro" id="IPR046748">
    <property type="entry name" value="HipA_2"/>
</dbReference>
<dbReference type="STRING" id="1367849.GCA_000518585_03358"/>
<evidence type="ECO:0000313" key="5">
    <source>
        <dbReference type="Proteomes" id="UP000826513"/>
    </source>
</evidence>
<reference evidence="3 5" key="2">
    <citation type="submission" date="2021-03" db="EMBL/GenBank/DDBJ databases">
        <title>Rapid diversification of plasmids in a genus of pathogenic and nitrogen fixing bacteria.</title>
        <authorList>
            <person name="Weisberg A.J."/>
            <person name="Miller M."/>
            <person name="Ream W."/>
            <person name="Grunwald N.J."/>
            <person name="Chang J.H."/>
        </authorList>
    </citation>
    <scope>NUCLEOTIDE SEQUENCE [LARGE SCALE GENOMIC DNA]</scope>
    <source>
        <strain evidence="3 5">AF3.44</strain>
    </source>
</reference>
<dbReference type="Proteomes" id="UP000298545">
    <property type="component" value="Chromosome circular"/>
</dbReference>
<organism evidence="2 4">
    <name type="scientific">Agrobacterium larrymoorei</name>
    <dbReference type="NCBI Taxonomy" id="160699"/>
    <lineage>
        <taxon>Bacteria</taxon>
        <taxon>Pseudomonadati</taxon>
        <taxon>Pseudomonadota</taxon>
        <taxon>Alphaproteobacteria</taxon>
        <taxon>Hyphomicrobiales</taxon>
        <taxon>Rhizobiaceae</taxon>
        <taxon>Rhizobium/Agrobacterium group</taxon>
        <taxon>Agrobacterium</taxon>
    </lineage>
</organism>
<evidence type="ECO:0000313" key="2">
    <source>
        <dbReference type="EMBL" id="QCI98895.1"/>
    </source>
</evidence>
<keyword evidence="5" id="KW-1185">Reference proteome</keyword>
<sequence length="273" mass="31043">MKLRAGEPWKPTRIERISDVLNTSTRPLLVVTDVGLAVLKYVGNAQGEDALVAELIAAELAGMVGLRTPDFAVERIPEIPTRDPFITARAGPAFFSRWEPSTNLAPNSQLLRSLRDPKDIARLVVFDTWLRNKDRFSEDTPGGVTNYDNILIVPDKRKTKLLIIDHSHAFAETTLENEINDDWANEEQVYGLFNEFTPMLRRTDVESAINVICSLVFSDIKDICRSPPLEWGFSPKLAETLAELLVERAIKMRRWLPTAIFDQFEMDFNRKED</sequence>
<dbReference type="OrthoDB" id="9128719at2"/>